<dbReference type="SMART" id="SM00866">
    <property type="entry name" value="UTRA"/>
    <property type="match status" value="1"/>
</dbReference>
<evidence type="ECO:0000259" key="4">
    <source>
        <dbReference type="PROSITE" id="PS50949"/>
    </source>
</evidence>
<reference evidence="5" key="1">
    <citation type="journal article" date="2014" name="Int. J. Syst. Evol. Microbiol.">
        <title>Complete genome sequence of Corynebacterium casei LMG S-19264T (=DSM 44701T), isolated from a smear-ripened cheese.</title>
        <authorList>
            <consortium name="US DOE Joint Genome Institute (JGI-PGF)"/>
            <person name="Walter F."/>
            <person name="Albersmeier A."/>
            <person name="Kalinowski J."/>
            <person name="Ruckert C."/>
        </authorList>
    </citation>
    <scope>NUCLEOTIDE SEQUENCE</scope>
    <source>
        <strain evidence="5">CGMCC 1.15725</strain>
    </source>
</reference>
<keyword evidence="3" id="KW-0804">Transcription</keyword>
<evidence type="ECO:0000256" key="3">
    <source>
        <dbReference type="ARBA" id="ARBA00023163"/>
    </source>
</evidence>
<dbReference type="CDD" id="cd07377">
    <property type="entry name" value="WHTH_GntR"/>
    <property type="match status" value="1"/>
</dbReference>
<dbReference type="Gene3D" id="3.40.1410.10">
    <property type="entry name" value="Chorismate lyase-like"/>
    <property type="match status" value="1"/>
</dbReference>
<reference evidence="5" key="2">
    <citation type="submission" date="2020-09" db="EMBL/GenBank/DDBJ databases">
        <authorList>
            <person name="Sun Q."/>
            <person name="Zhou Y."/>
        </authorList>
    </citation>
    <scope>NUCLEOTIDE SEQUENCE</scope>
    <source>
        <strain evidence="5">CGMCC 1.15725</strain>
    </source>
</reference>
<dbReference type="SMART" id="SM00345">
    <property type="entry name" value="HTH_GNTR"/>
    <property type="match status" value="1"/>
</dbReference>
<keyword evidence="6" id="KW-1185">Reference proteome</keyword>
<name>A0A8J3E4M0_9PROT</name>
<dbReference type="PANTHER" id="PTHR44846:SF1">
    <property type="entry name" value="MANNOSYL-D-GLYCERATE TRANSPORT_METABOLISM SYSTEM REPRESSOR MNGR-RELATED"/>
    <property type="match status" value="1"/>
</dbReference>
<feature type="domain" description="HTH gntR-type" evidence="4">
    <location>
        <begin position="7"/>
        <end position="75"/>
    </location>
</feature>
<dbReference type="PROSITE" id="PS50949">
    <property type="entry name" value="HTH_GNTR"/>
    <property type="match status" value="1"/>
</dbReference>
<dbReference type="GO" id="GO:0045892">
    <property type="term" value="P:negative regulation of DNA-templated transcription"/>
    <property type="evidence" value="ECO:0007669"/>
    <property type="project" value="TreeGrafter"/>
</dbReference>
<dbReference type="Pfam" id="PF07702">
    <property type="entry name" value="UTRA"/>
    <property type="match status" value="1"/>
</dbReference>
<dbReference type="AlphaFoldDB" id="A0A8J3E4M0"/>
<sequence>MDSDHRLPLYQRLRDQIAGDITRHVWRPGAAIPTEAELAETHKVAVGTVRKAIDLLVAEGLVERAQGRGTYVRRPSFDSSLFRFFRFQGPDGTRRVPESRILARERLAGPPEVTRALAIADGAEVIRLTRLRLIDRRPVLAEEIWLPADRFAPLMALEPNAFGDLLYPLYETHCRTAVASARETLWVETMAAPVATLLEQPPGTPAVAIERLALGYDERPVEWRRTRGPADQFRYQIEIR</sequence>
<dbReference type="InterPro" id="IPR011663">
    <property type="entry name" value="UTRA"/>
</dbReference>
<dbReference type="Pfam" id="PF00392">
    <property type="entry name" value="GntR"/>
    <property type="match status" value="1"/>
</dbReference>
<comment type="caution">
    <text evidence="5">The sequence shown here is derived from an EMBL/GenBank/DDBJ whole genome shotgun (WGS) entry which is preliminary data.</text>
</comment>
<dbReference type="InterPro" id="IPR036388">
    <property type="entry name" value="WH-like_DNA-bd_sf"/>
</dbReference>
<dbReference type="InterPro" id="IPR028978">
    <property type="entry name" value="Chorismate_lyase_/UTRA_dom_sf"/>
</dbReference>
<dbReference type="EMBL" id="BMJQ01000008">
    <property type="protein sequence ID" value="GGF25309.1"/>
    <property type="molecule type" value="Genomic_DNA"/>
</dbReference>
<gene>
    <name evidence="5" type="ORF">GCM10011611_34190</name>
</gene>
<organism evidence="5 6">
    <name type="scientific">Aliidongia dinghuensis</name>
    <dbReference type="NCBI Taxonomy" id="1867774"/>
    <lineage>
        <taxon>Bacteria</taxon>
        <taxon>Pseudomonadati</taxon>
        <taxon>Pseudomonadota</taxon>
        <taxon>Alphaproteobacteria</taxon>
        <taxon>Rhodospirillales</taxon>
        <taxon>Dongiaceae</taxon>
        <taxon>Aliidongia</taxon>
    </lineage>
</organism>
<dbReference type="RefSeq" id="WP_189047886.1">
    <property type="nucleotide sequence ID" value="NZ_BMJQ01000008.1"/>
</dbReference>
<evidence type="ECO:0000256" key="2">
    <source>
        <dbReference type="ARBA" id="ARBA00023125"/>
    </source>
</evidence>
<proteinExistence type="predicted"/>
<dbReference type="SUPFAM" id="SSF64288">
    <property type="entry name" value="Chorismate lyase-like"/>
    <property type="match status" value="1"/>
</dbReference>
<dbReference type="GO" id="GO:0003677">
    <property type="term" value="F:DNA binding"/>
    <property type="evidence" value="ECO:0007669"/>
    <property type="project" value="UniProtKB-KW"/>
</dbReference>
<accession>A0A8J3E4M0</accession>
<dbReference type="Gene3D" id="1.10.10.10">
    <property type="entry name" value="Winged helix-like DNA-binding domain superfamily/Winged helix DNA-binding domain"/>
    <property type="match status" value="1"/>
</dbReference>
<protein>
    <submittedName>
        <fullName evidence="5">GntR family transcriptional regulator</fullName>
    </submittedName>
</protein>
<dbReference type="InterPro" id="IPR000524">
    <property type="entry name" value="Tscrpt_reg_HTH_GntR"/>
</dbReference>
<evidence type="ECO:0000256" key="1">
    <source>
        <dbReference type="ARBA" id="ARBA00023015"/>
    </source>
</evidence>
<dbReference type="InterPro" id="IPR050679">
    <property type="entry name" value="Bact_HTH_transcr_reg"/>
</dbReference>
<dbReference type="SUPFAM" id="SSF46785">
    <property type="entry name" value="Winged helix' DNA-binding domain"/>
    <property type="match status" value="1"/>
</dbReference>
<evidence type="ECO:0000313" key="6">
    <source>
        <dbReference type="Proteomes" id="UP000646365"/>
    </source>
</evidence>
<keyword evidence="2" id="KW-0238">DNA-binding</keyword>
<evidence type="ECO:0000313" key="5">
    <source>
        <dbReference type="EMBL" id="GGF25309.1"/>
    </source>
</evidence>
<keyword evidence="1" id="KW-0805">Transcription regulation</keyword>
<dbReference type="PANTHER" id="PTHR44846">
    <property type="entry name" value="MANNOSYL-D-GLYCERATE TRANSPORT/METABOLISM SYSTEM REPRESSOR MNGR-RELATED"/>
    <property type="match status" value="1"/>
</dbReference>
<dbReference type="GO" id="GO:0003700">
    <property type="term" value="F:DNA-binding transcription factor activity"/>
    <property type="evidence" value="ECO:0007669"/>
    <property type="project" value="InterPro"/>
</dbReference>
<dbReference type="Proteomes" id="UP000646365">
    <property type="component" value="Unassembled WGS sequence"/>
</dbReference>
<dbReference type="InterPro" id="IPR036390">
    <property type="entry name" value="WH_DNA-bd_sf"/>
</dbReference>